<dbReference type="EMBL" id="MN739453">
    <property type="protein sequence ID" value="QHT05353.1"/>
    <property type="molecule type" value="Genomic_DNA"/>
</dbReference>
<reference evidence="1" key="1">
    <citation type="journal article" date="2020" name="Nature">
        <title>Giant virus diversity and host interactions through global metagenomics.</title>
        <authorList>
            <person name="Schulz F."/>
            <person name="Roux S."/>
            <person name="Paez-Espino D."/>
            <person name="Jungbluth S."/>
            <person name="Walsh D.A."/>
            <person name="Denef V.J."/>
            <person name="McMahon K.D."/>
            <person name="Konstantinidis K.T."/>
            <person name="Eloe-Fadrosh E.A."/>
            <person name="Kyrpides N.C."/>
            <person name="Woyke T."/>
        </authorList>
    </citation>
    <scope>NUCLEOTIDE SEQUENCE</scope>
    <source>
        <strain evidence="1">GVMAG-M-3300021375-17</strain>
    </source>
</reference>
<accession>A0A6C0CM32</accession>
<dbReference type="AlphaFoldDB" id="A0A6C0CM32"/>
<proteinExistence type="predicted"/>
<sequence length="208" mass="24532">MIYLIITTSIFNIHGRKRNLDMTHRKDRYIECIKQVLTLLNNDPNVKPIVVENNGLTESYLDELGCDIVYTNHNNTKLRHKGFNELLDIKHVLDKYDVQDEDMVIKLTGRYKLLDSHFIDEVKAHTEYDAFIKFFNVCTKKFHTNYDDCVLGLIAIRCKYLKDFHYDGKKSPEVEFSLYVKNVVKNFMEIKELNLQCCFANNLRILVV</sequence>
<organism evidence="1">
    <name type="scientific">viral metagenome</name>
    <dbReference type="NCBI Taxonomy" id="1070528"/>
    <lineage>
        <taxon>unclassified sequences</taxon>
        <taxon>metagenomes</taxon>
        <taxon>organismal metagenomes</taxon>
    </lineage>
</organism>
<evidence type="ECO:0000313" key="1">
    <source>
        <dbReference type="EMBL" id="QHT05353.1"/>
    </source>
</evidence>
<protein>
    <submittedName>
        <fullName evidence="1">Uncharacterized protein</fullName>
    </submittedName>
</protein>
<name>A0A6C0CM32_9ZZZZ</name>